<feature type="transmembrane region" description="Helical" evidence="2">
    <location>
        <begin position="214"/>
        <end position="232"/>
    </location>
</feature>
<name>A0A165DQW6_EXIGL</name>
<feature type="transmembrane region" description="Helical" evidence="2">
    <location>
        <begin position="174"/>
        <end position="194"/>
    </location>
</feature>
<evidence type="ECO:0000313" key="4">
    <source>
        <dbReference type="Proteomes" id="UP000077266"/>
    </source>
</evidence>
<reference evidence="3 4" key="1">
    <citation type="journal article" date="2016" name="Mol. Biol. Evol.">
        <title>Comparative Genomics of Early-Diverging Mushroom-Forming Fungi Provides Insights into the Origins of Lignocellulose Decay Capabilities.</title>
        <authorList>
            <person name="Nagy L.G."/>
            <person name="Riley R."/>
            <person name="Tritt A."/>
            <person name="Adam C."/>
            <person name="Daum C."/>
            <person name="Floudas D."/>
            <person name="Sun H."/>
            <person name="Yadav J.S."/>
            <person name="Pangilinan J."/>
            <person name="Larsson K.H."/>
            <person name="Matsuura K."/>
            <person name="Barry K."/>
            <person name="Labutti K."/>
            <person name="Kuo R."/>
            <person name="Ohm R.A."/>
            <person name="Bhattacharya S.S."/>
            <person name="Shirouzu T."/>
            <person name="Yoshinaga Y."/>
            <person name="Martin F.M."/>
            <person name="Grigoriev I.V."/>
            <person name="Hibbett D.S."/>
        </authorList>
    </citation>
    <scope>NUCLEOTIDE SEQUENCE [LARGE SCALE GENOMIC DNA]</scope>
    <source>
        <strain evidence="3 4">HHB12029</strain>
    </source>
</reference>
<evidence type="ECO:0000256" key="1">
    <source>
        <dbReference type="SAM" id="MobiDB-lite"/>
    </source>
</evidence>
<dbReference type="PANTHER" id="PTHR33927">
    <property type="entry name" value="TRANSMEMBRANE PROTEIN"/>
    <property type="match status" value="1"/>
</dbReference>
<feature type="transmembrane region" description="Helical" evidence="2">
    <location>
        <begin position="102"/>
        <end position="120"/>
    </location>
</feature>
<dbReference type="EMBL" id="KV426198">
    <property type="protein sequence ID" value="KZV85150.1"/>
    <property type="molecule type" value="Genomic_DNA"/>
</dbReference>
<evidence type="ECO:0000313" key="3">
    <source>
        <dbReference type="EMBL" id="KZV85150.1"/>
    </source>
</evidence>
<keyword evidence="2" id="KW-0472">Membrane</keyword>
<dbReference type="InParanoid" id="A0A165DQW6"/>
<keyword evidence="4" id="KW-1185">Reference proteome</keyword>
<accession>A0A165DQW6</accession>
<keyword evidence="2" id="KW-0812">Transmembrane</keyword>
<feature type="transmembrane region" description="Helical" evidence="2">
    <location>
        <begin position="126"/>
        <end position="143"/>
    </location>
</feature>
<protein>
    <recommendedName>
        <fullName evidence="5">Nonribosomal peptide synthetase 12</fullName>
    </recommendedName>
</protein>
<dbReference type="PANTHER" id="PTHR33927:SF5">
    <property type="entry name" value="ENZYME, PUTATIVE (AFU_ORTHOLOGUE AFUA_8G01222)-RELATED"/>
    <property type="match status" value="1"/>
</dbReference>
<keyword evidence="2" id="KW-1133">Transmembrane helix</keyword>
<dbReference type="AlphaFoldDB" id="A0A165DQW6"/>
<gene>
    <name evidence="3" type="ORF">EXIGLDRAFT_699753</name>
</gene>
<evidence type="ECO:0008006" key="5">
    <source>
        <dbReference type="Google" id="ProtNLM"/>
    </source>
</evidence>
<dbReference type="Proteomes" id="UP000077266">
    <property type="component" value="Unassembled WGS sequence"/>
</dbReference>
<dbReference type="InterPro" id="IPR052979">
    <property type="entry name" value="Adenylate-forming_domain"/>
</dbReference>
<dbReference type="OrthoDB" id="3142841at2759"/>
<feature type="transmembrane region" description="Helical" evidence="2">
    <location>
        <begin position="253"/>
        <end position="274"/>
    </location>
</feature>
<proteinExistence type="predicted"/>
<feature type="region of interest" description="Disordered" evidence="1">
    <location>
        <begin position="24"/>
        <end position="72"/>
    </location>
</feature>
<dbReference type="STRING" id="1314781.A0A165DQW6"/>
<sequence>MAQNESQPRDLEKNASAAFIAEVSSPHLPLEGDEDVRESVELPPTLPSGTPQPASSSSSLDKKELEGETTVSIEPVTLPRKAGNRVTRFLFHNFFSTYRKSFAVIFAVNLAVFVGLTVSTHGSPNPSSVGSAASANLMVAILFRQENFVNIVYEIFANAPLSWPLSIRKRLAKVFHYGGCHSGCGVAAVVWYFLYTALVTRDYVRDPAPRHWDLLANMITSWILICMFFGILGGAHPTFRRKHHDAFEAFHRFSGWIALCTFWIHNVISARVTARETSSTIGMVLVASPNFWCISISTACTLLSWSRLRLREVYPEKLSDHATRLHFKYHAMQPFYGVKVSDRPLTEWHAFATIPDTDPTTGKINGFSVVVSNAGDWTKRQIMQPNSKLWIRGYPLHGLLYTSRLFRKIVVVATGSGIGPCLSLLFADYTPRRVFWSTPAPEKTYGPGVMGAVLKADPDAVIWDTRKEGRPDMVLETFKLVQESGAEAVFIISNPKLTGRVVYGMQTRGIAAYGAIFDS</sequence>
<evidence type="ECO:0000256" key="2">
    <source>
        <dbReference type="SAM" id="Phobius"/>
    </source>
</evidence>
<feature type="transmembrane region" description="Helical" evidence="2">
    <location>
        <begin position="280"/>
        <end position="305"/>
    </location>
</feature>
<organism evidence="3 4">
    <name type="scientific">Exidia glandulosa HHB12029</name>
    <dbReference type="NCBI Taxonomy" id="1314781"/>
    <lineage>
        <taxon>Eukaryota</taxon>
        <taxon>Fungi</taxon>
        <taxon>Dikarya</taxon>
        <taxon>Basidiomycota</taxon>
        <taxon>Agaricomycotina</taxon>
        <taxon>Agaricomycetes</taxon>
        <taxon>Auriculariales</taxon>
        <taxon>Exidiaceae</taxon>
        <taxon>Exidia</taxon>
    </lineage>
</organism>